<protein>
    <recommendedName>
        <fullName evidence="10">High-affinity iron transporter</fullName>
    </recommendedName>
</protein>
<keyword evidence="9" id="KW-1185">Reference proteome</keyword>
<comment type="caution">
    <text evidence="8">The sequence shown here is derived from an EMBL/GenBank/DDBJ whole genome shotgun (WGS) entry which is preliminary data.</text>
</comment>
<feature type="transmembrane region" description="Helical" evidence="7">
    <location>
        <begin position="200"/>
        <end position="220"/>
    </location>
</feature>
<evidence type="ECO:0000256" key="7">
    <source>
        <dbReference type="SAM" id="Phobius"/>
    </source>
</evidence>
<evidence type="ECO:0000313" key="8">
    <source>
        <dbReference type="EMBL" id="GAX21736.1"/>
    </source>
</evidence>
<keyword evidence="3 7" id="KW-0812">Transmembrane</keyword>
<dbReference type="GO" id="GO:0033573">
    <property type="term" value="C:high-affinity iron permease complex"/>
    <property type="evidence" value="ECO:0007669"/>
    <property type="project" value="InterPro"/>
</dbReference>
<evidence type="ECO:0000256" key="4">
    <source>
        <dbReference type="ARBA" id="ARBA00022989"/>
    </source>
</evidence>
<evidence type="ECO:0000256" key="2">
    <source>
        <dbReference type="ARBA" id="ARBA00008333"/>
    </source>
</evidence>
<evidence type="ECO:0000256" key="3">
    <source>
        <dbReference type="ARBA" id="ARBA00022692"/>
    </source>
</evidence>
<keyword evidence="4 7" id="KW-1133">Transmembrane helix</keyword>
<sequence length="348" mass="37655">MSSLFDFAVTTIFAREFLEGSIIIGEYRTIVLRGGTEQTLAPGLLPEDALAAITLAALVATGLALLVIAAIAIPLAVLSNEFDSTTSNIIEGVSKIVAGISLLQLSLKLPKFLGLYGSTKKRVNHSNSSDGRLTLRSIHFNVAWNIWREVAECGVFLIPFFLAGEQLKAIPLSALIGSFIGLLVGVGIYVANQQLPNKTALALFGVLLLVFLAAGLFTGGCHKIELEVSSTPQVWELSNDFWSVDRLPMTILKPFGYNDSRTILEIACYWSCLFLAGVLHVCKYRRAALVSALSNTDHKESTNDVVLPAEDQETVEPTLTDSIYRKSTGGDEEEGTLELGRNGDNECM</sequence>
<reference evidence="8 9" key="1">
    <citation type="journal article" date="2015" name="Plant Cell">
        <title>Oil accumulation by the oleaginous diatom Fistulifera solaris as revealed by the genome and transcriptome.</title>
        <authorList>
            <person name="Tanaka T."/>
            <person name="Maeda Y."/>
            <person name="Veluchamy A."/>
            <person name="Tanaka M."/>
            <person name="Abida H."/>
            <person name="Marechal E."/>
            <person name="Bowler C."/>
            <person name="Muto M."/>
            <person name="Sunaga Y."/>
            <person name="Tanaka M."/>
            <person name="Yoshino T."/>
            <person name="Taniguchi T."/>
            <person name="Fukuda Y."/>
            <person name="Nemoto M."/>
            <person name="Matsumoto M."/>
            <person name="Wong P.S."/>
            <person name="Aburatani S."/>
            <person name="Fujibuchi W."/>
        </authorList>
    </citation>
    <scope>NUCLEOTIDE SEQUENCE [LARGE SCALE GENOMIC DNA]</scope>
    <source>
        <strain evidence="8 9">JPCC DA0580</strain>
    </source>
</reference>
<feature type="region of interest" description="Disordered" evidence="6">
    <location>
        <begin position="323"/>
        <end position="348"/>
    </location>
</feature>
<evidence type="ECO:0000313" key="9">
    <source>
        <dbReference type="Proteomes" id="UP000198406"/>
    </source>
</evidence>
<feature type="transmembrane region" description="Helical" evidence="7">
    <location>
        <begin position="169"/>
        <end position="191"/>
    </location>
</feature>
<evidence type="ECO:0008006" key="10">
    <source>
        <dbReference type="Google" id="ProtNLM"/>
    </source>
</evidence>
<dbReference type="InParanoid" id="A0A1Z5K693"/>
<feature type="transmembrane region" description="Helical" evidence="7">
    <location>
        <begin position="262"/>
        <end position="282"/>
    </location>
</feature>
<comment type="subcellular location">
    <subcellularLocation>
        <location evidence="1">Membrane</location>
        <topology evidence="1">Multi-pass membrane protein</topology>
    </subcellularLocation>
</comment>
<comment type="similarity">
    <text evidence="2">Belongs to the oxidase-dependent Fe transporter (OFeT) (TC 9.A.10.1) family.</text>
</comment>
<feature type="transmembrane region" description="Helical" evidence="7">
    <location>
        <begin position="49"/>
        <end position="77"/>
    </location>
</feature>
<dbReference type="InterPro" id="IPR004923">
    <property type="entry name" value="FTR1/Fip1/EfeU"/>
</dbReference>
<dbReference type="PANTHER" id="PTHR31632:SF2">
    <property type="entry name" value="PLASMA MEMBRANE IRON PERMEASE"/>
    <property type="match status" value="1"/>
</dbReference>
<proteinExistence type="inferred from homology"/>
<evidence type="ECO:0000256" key="5">
    <source>
        <dbReference type="ARBA" id="ARBA00023136"/>
    </source>
</evidence>
<dbReference type="Pfam" id="PF03239">
    <property type="entry name" value="FTR1"/>
    <property type="match status" value="1"/>
</dbReference>
<name>A0A1Z5K693_FISSO</name>
<organism evidence="8 9">
    <name type="scientific">Fistulifera solaris</name>
    <name type="common">Oleaginous diatom</name>
    <dbReference type="NCBI Taxonomy" id="1519565"/>
    <lineage>
        <taxon>Eukaryota</taxon>
        <taxon>Sar</taxon>
        <taxon>Stramenopiles</taxon>
        <taxon>Ochrophyta</taxon>
        <taxon>Bacillariophyta</taxon>
        <taxon>Bacillariophyceae</taxon>
        <taxon>Bacillariophycidae</taxon>
        <taxon>Naviculales</taxon>
        <taxon>Naviculaceae</taxon>
        <taxon>Fistulifera</taxon>
    </lineage>
</organism>
<dbReference type="OrthoDB" id="4364at2759"/>
<dbReference type="PANTHER" id="PTHR31632">
    <property type="entry name" value="IRON TRANSPORTER FTH1"/>
    <property type="match status" value="1"/>
</dbReference>
<evidence type="ECO:0000256" key="6">
    <source>
        <dbReference type="SAM" id="MobiDB-lite"/>
    </source>
</evidence>
<dbReference type="GO" id="GO:0015093">
    <property type="term" value="F:ferrous iron transmembrane transporter activity"/>
    <property type="evidence" value="ECO:0007669"/>
    <property type="project" value="TreeGrafter"/>
</dbReference>
<evidence type="ECO:0000256" key="1">
    <source>
        <dbReference type="ARBA" id="ARBA00004141"/>
    </source>
</evidence>
<dbReference type="EMBL" id="BDSP01000172">
    <property type="protein sequence ID" value="GAX21736.1"/>
    <property type="molecule type" value="Genomic_DNA"/>
</dbReference>
<dbReference type="AlphaFoldDB" id="A0A1Z5K693"/>
<keyword evidence="5 7" id="KW-0472">Membrane</keyword>
<accession>A0A1Z5K693</accession>
<gene>
    <name evidence="8" type="ORF">FisN_31Lh021</name>
</gene>
<dbReference type="Proteomes" id="UP000198406">
    <property type="component" value="Unassembled WGS sequence"/>
</dbReference>